<evidence type="ECO:0000313" key="2">
    <source>
        <dbReference type="Proteomes" id="UP000572680"/>
    </source>
</evidence>
<keyword evidence="2" id="KW-1185">Reference proteome</keyword>
<sequence length="598" mass="64377">MDIRGKRVMLDSSLLHGERQGLRRRLEELCAEVVPGSSGPGDVAFARFADGFEGVPVLPVTELVDAVVSGGGHDVSVPAWFEEERERLAALERERGVTGEHRAATARLRELGARLRHPYVDVTATFRDYTLSPCGRWLATARWDMTDDAGTLQIWEMATGLSVNVIEDIEDGPGWPGYRETVQWSADGTRIAVAFNTNLVGAWEAFGERLDPLGTADVTDGKDAAAIFAFRPDGSGAYISMRGDHEVMGCVAALDRGAVFSNGSGHGDGPGLEQLPEPIPAEFAQRLGHREWFFSRVRWSRDGTRLLGSDGRDRACSVDMPGGRMRWLVRADAPVEFSPDDRRLASVTGGLLRVFDADTGEEAGEPARQAEGSLHWGMRGNAPVLAVVAENGGGVTVHDENGRPLHRLDIATTENTGRGFFEGEQRPWAWAPSGTHGACLTDDGRVEVWSLDGTAARTGSFPVPEGSVAVLWGAGDVLAVLGERTLRFVRALTGEAVGDHTFGEDGEDGEGEPPVEREDLLHGVFEADPFPLAGQGWGVLASPAAGPGAALVITDGENRDDLDAVLAWVVGRRFAWPVRWGDLDVVPDIEAAEDRLAR</sequence>
<dbReference type="EMBL" id="JACJIA010000002">
    <property type="protein sequence ID" value="MBA8950375.1"/>
    <property type="molecule type" value="Genomic_DNA"/>
</dbReference>
<evidence type="ECO:0000313" key="1">
    <source>
        <dbReference type="EMBL" id="MBA8950375.1"/>
    </source>
</evidence>
<dbReference type="AlphaFoldDB" id="A0A7W3LLK5"/>
<accession>A0A7W3LLK5</accession>
<dbReference type="RefSeq" id="WP_182842803.1">
    <property type="nucleotide sequence ID" value="NZ_BAAALP010000002.1"/>
</dbReference>
<organism evidence="1 2">
    <name type="scientific">Actinomadura namibiensis</name>
    <dbReference type="NCBI Taxonomy" id="182080"/>
    <lineage>
        <taxon>Bacteria</taxon>
        <taxon>Bacillati</taxon>
        <taxon>Actinomycetota</taxon>
        <taxon>Actinomycetes</taxon>
        <taxon>Streptosporangiales</taxon>
        <taxon>Thermomonosporaceae</taxon>
        <taxon>Actinomadura</taxon>
    </lineage>
</organism>
<dbReference type="InterPro" id="IPR015943">
    <property type="entry name" value="WD40/YVTN_repeat-like_dom_sf"/>
</dbReference>
<proteinExistence type="predicted"/>
<name>A0A7W3LLK5_ACTNM</name>
<dbReference type="Gene3D" id="2.130.10.10">
    <property type="entry name" value="YVTN repeat-like/Quinoprotein amine dehydrogenase"/>
    <property type="match status" value="2"/>
</dbReference>
<protein>
    <submittedName>
        <fullName evidence="1">WD40 repeat protein</fullName>
    </submittedName>
</protein>
<gene>
    <name evidence="1" type="ORF">HNR61_001988</name>
</gene>
<comment type="caution">
    <text evidence="1">The sequence shown here is derived from an EMBL/GenBank/DDBJ whole genome shotgun (WGS) entry which is preliminary data.</text>
</comment>
<reference evidence="1 2" key="1">
    <citation type="submission" date="2020-08" db="EMBL/GenBank/DDBJ databases">
        <title>Genomic Encyclopedia of Type Strains, Phase IV (KMG-IV): sequencing the most valuable type-strain genomes for metagenomic binning, comparative biology and taxonomic classification.</title>
        <authorList>
            <person name="Goeker M."/>
        </authorList>
    </citation>
    <scope>NUCLEOTIDE SEQUENCE [LARGE SCALE GENOMIC DNA]</scope>
    <source>
        <strain evidence="1 2">DSM 44197</strain>
    </source>
</reference>
<dbReference type="Proteomes" id="UP000572680">
    <property type="component" value="Unassembled WGS sequence"/>
</dbReference>
<dbReference type="SUPFAM" id="SSF50960">
    <property type="entry name" value="TolB, C-terminal domain"/>
    <property type="match status" value="1"/>
</dbReference>